<keyword evidence="1" id="KW-0479">Metal-binding</keyword>
<dbReference type="Gene3D" id="2.60.120.10">
    <property type="entry name" value="Jelly Rolls"/>
    <property type="match status" value="1"/>
</dbReference>
<keyword evidence="3" id="KW-0408">Iron</keyword>
<dbReference type="GO" id="GO:0046872">
    <property type="term" value="F:metal ion binding"/>
    <property type="evidence" value="ECO:0007669"/>
    <property type="project" value="UniProtKB-KW"/>
</dbReference>
<dbReference type="GO" id="GO:0016702">
    <property type="term" value="F:oxidoreductase activity, acting on single donors with incorporation of molecular oxygen, incorporation of two atoms of oxygen"/>
    <property type="evidence" value="ECO:0007669"/>
    <property type="project" value="InterPro"/>
</dbReference>
<dbReference type="Proteomes" id="UP000591131">
    <property type="component" value="Unassembled WGS sequence"/>
</dbReference>
<accession>A0A7J6M6M3</accession>
<evidence type="ECO:0008006" key="6">
    <source>
        <dbReference type="Google" id="ProtNLM"/>
    </source>
</evidence>
<sequence length="245" mass="27294">MVTGLGRSRQPFNLSWLAGSPDKFRNLISTLHKHKGELKRLDESKAAFKDIVSSMNTMTAEDFGVDVHEDVPKWARDGEVFYQSIVDIPDFCLCVFMLMPGATLPYHDHPHQNVISRVVSGTLTADVFSPLTPYKAIPGEVFKATPVAKWNGNHTEGTTMFLNPTFANIHGFANLTSDPCVFVDLIMPPYGYNVQSSTEPFISYFERRSNGSDDDEEMELGVIDEPDDFTTISVPSRLLQPATDV</sequence>
<evidence type="ECO:0000313" key="4">
    <source>
        <dbReference type="EMBL" id="KAF4666820.1"/>
    </source>
</evidence>
<evidence type="ECO:0000256" key="1">
    <source>
        <dbReference type="ARBA" id="ARBA00022723"/>
    </source>
</evidence>
<dbReference type="AlphaFoldDB" id="A0A7J6M6M3"/>
<evidence type="ECO:0000256" key="3">
    <source>
        <dbReference type="ARBA" id="ARBA00023004"/>
    </source>
</evidence>
<dbReference type="InterPro" id="IPR012864">
    <property type="entry name" value="PCO/ADO"/>
</dbReference>
<proteinExistence type="predicted"/>
<dbReference type="EMBL" id="JAAPAO010000225">
    <property type="protein sequence ID" value="KAF4666820.1"/>
    <property type="molecule type" value="Genomic_DNA"/>
</dbReference>
<dbReference type="PANTHER" id="PTHR22966:SF61">
    <property type="entry name" value="2-AMINOETHANETHIOL DIOXYGENASE"/>
    <property type="match status" value="1"/>
</dbReference>
<dbReference type="InterPro" id="IPR014710">
    <property type="entry name" value="RmlC-like_jellyroll"/>
</dbReference>
<keyword evidence="5" id="KW-1185">Reference proteome</keyword>
<protein>
    <recommendedName>
        <fullName evidence="6">Cysteine dioxygenase</fullName>
    </recommendedName>
</protein>
<dbReference type="PANTHER" id="PTHR22966">
    <property type="entry name" value="2-AMINOETHANETHIOL DIOXYGENASE"/>
    <property type="match status" value="1"/>
</dbReference>
<dbReference type="OrthoDB" id="271433at2759"/>
<dbReference type="Pfam" id="PF07847">
    <property type="entry name" value="PCO_ADO"/>
    <property type="match status" value="1"/>
</dbReference>
<evidence type="ECO:0000256" key="2">
    <source>
        <dbReference type="ARBA" id="ARBA00023002"/>
    </source>
</evidence>
<gene>
    <name evidence="4" type="ORF">FOL47_003893</name>
</gene>
<name>A0A7J6M6M3_PERCH</name>
<reference evidence="4 5" key="1">
    <citation type="submission" date="2020-04" db="EMBL/GenBank/DDBJ databases">
        <title>Perkinsus chesapeaki whole genome sequence.</title>
        <authorList>
            <person name="Bogema D.R."/>
        </authorList>
    </citation>
    <scope>NUCLEOTIDE SEQUENCE [LARGE SCALE GENOMIC DNA]</scope>
    <source>
        <strain evidence="4">ATCC PRA-425</strain>
    </source>
</reference>
<keyword evidence="2" id="KW-0560">Oxidoreductase</keyword>
<evidence type="ECO:0000313" key="5">
    <source>
        <dbReference type="Proteomes" id="UP000591131"/>
    </source>
</evidence>
<comment type="caution">
    <text evidence="4">The sequence shown here is derived from an EMBL/GenBank/DDBJ whole genome shotgun (WGS) entry which is preliminary data.</text>
</comment>
<organism evidence="4 5">
    <name type="scientific">Perkinsus chesapeaki</name>
    <name type="common">Clam parasite</name>
    <name type="synonym">Perkinsus andrewsi</name>
    <dbReference type="NCBI Taxonomy" id="330153"/>
    <lineage>
        <taxon>Eukaryota</taxon>
        <taxon>Sar</taxon>
        <taxon>Alveolata</taxon>
        <taxon>Perkinsozoa</taxon>
        <taxon>Perkinsea</taxon>
        <taxon>Perkinsida</taxon>
        <taxon>Perkinsidae</taxon>
        <taxon>Perkinsus</taxon>
    </lineage>
</organism>
<dbReference type="InterPro" id="IPR011051">
    <property type="entry name" value="RmlC_Cupin_sf"/>
</dbReference>
<dbReference type="SUPFAM" id="SSF51182">
    <property type="entry name" value="RmlC-like cupins"/>
    <property type="match status" value="1"/>
</dbReference>